<keyword evidence="6 7" id="KW-0472">Membrane</keyword>
<feature type="transmembrane region" description="Helical" evidence="7">
    <location>
        <begin position="269"/>
        <end position="286"/>
    </location>
</feature>
<feature type="transmembrane region" description="Helical" evidence="7">
    <location>
        <begin position="65"/>
        <end position="83"/>
    </location>
</feature>
<feature type="transmembrane region" description="Helical" evidence="7">
    <location>
        <begin position="21"/>
        <end position="45"/>
    </location>
</feature>
<dbReference type="EMBL" id="JTDY01001763">
    <property type="protein sequence ID" value="KOB72959.1"/>
    <property type="molecule type" value="Genomic_DNA"/>
</dbReference>
<proteinExistence type="inferred from homology"/>
<dbReference type="Proteomes" id="UP000037510">
    <property type="component" value="Unassembled WGS sequence"/>
</dbReference>
<accession>A0A0L7LC32</accession>
<keyword evidence="4" id="KW-0653">Protein transport</keyword>
<feature type="transmembrane region" description="Helical" evidence="7">
    <location>
        <begin position="375"/>
        <end position="397"/>
    </location>
</feature>
<feature type="transmembrane region" description="Helical" evidence="7">
    <location>
        <begin position="509"/>
        <end position="526"/>
    </location>
</feature>
<keyword evidence="3 7" id="KW-0812">Transmembrane</keyword>
<dbReference type="Gene3D" id="1.20.1250.20">
    <property type="entry name" value="MFS general substrate transporter like domains"/>
    <property type="match status" value="2"/>
</dbReference>
<feature type="transmembrane region" description="Helical" evidence="7">
    <location>
        <begin position="95"/>
        <end position="117"/>
    </location>
</feature>
<evidence type="ECO:0000256" key="4">
    <source>
        <dbReference type="ARBA" id="ARBA00022856"/>
    </source>
</evidence>
<evidence type="ECO:0000256" key="2">
    <source>
        <dbReference type="ARBA" id="ARBA00005982"/>
    </source>
</evidence>
<dbReference type="GO" id="GO:0022857">
    <property type="term" value="F:transmembrane transporter activity"/>
    <property type="evidence" value="ECO:0007669"/>
    <property type="project" value="InterPro"/>
</dbReference>
<keyword evidence="9" id="KW-1185">Reference proteome</keyword>
<protein>
    <submittedName>
        <fullName evidence="8">Yin</fullName>
    </submittedName>
</protein>
<dbReference type="InterPro" id="IPR000109">
    <property type="entry name" value="POT_fam"/>
</dbReference>
<reference evidence="8 9" key="1">
    <citation type="journal article" date="2015" name="Genome Biol. Evol.">
        <title>The genome of winter moth (Operophtera brumata) provides a genomic perspective on sexual dimorphism and phenology.</title>
        <authorList>
            <person name="Derks M.F."/>
            <person name="Smit S."/>
            <person name="Salis L."/>
            <person name="Schijlen E."/>
            <person name="Bossers A."/>
            <person name="Mateman C."/>
            <person name="Pijl A.S."/>
            <person name="de Ridder D."/>
            <person name="Groenen M.A."/>
            <person name="Visser M.E."/>
            <person name="Megens H.J."/>
        </authorList>
    </citation>
    <scope>NUCLEOTIDE SEQUENCE [LARGE SCALE GENOMIC DNA]</scope>
    <source>
        <strain evidence="8">WM2013NL</strain>
        <tissue evidence="8">Head and thorax</tissue>
    </source>
</reference>
<keyword evidence="4" id="KW-0813">Transport</keyword>
<gene>
    <name evidence="8" type="ORF">OBRU01_11588</name>
</gene>
<feature type="transmembrane region" description="Helical" evidence="7">
    <location>
        <begin position="123"/>
        <end position="146"/>
    </location>
</feature>
<dbReference type="GO" id="GO:0016020">
    <property type="term" value="C:membrane"/>
    <property type="evidence" value="ECO:0007669"/>
    <property type="project" value="UniProtKB-SubCell"/>
</dbReference>
<comment type="subcellular location">
    <subcellularLocation>
        <location evidence="1">Membrane</location>
        <topology evidence="1">Multi-pass membrane protein</topology>
    </subcellularLocation>
</comment>
<feature type="transmembrane region" description="Helical" evidence="7">
    <location>
        <begin position="196"/>
        <end position="216"/>
    </location>
</feature>
<dbReference type="Pfam" id="PF00854">
    <property type="entry name" value="PTR2"/>
    <property type="match status" value="1"/>
</dbReference>
<dbReference type="GO" id="GO:0015833">
    <property type="term" value="P:peptide transport"/>
    <property type="evidence" value="ECO:0007669"/>
    <property type="project" value="UniProtKB-KW"/>
</dbReference>
<evidence type="ECO:0000256" key="3">
    <source>
        <dbReference type="ARBA" id="ARBA00022692"/>
    </source>
</evidence>
<feature type="transmembrane region" description="Helical" evidence="7">
    <location>
        <begin position="342"/>
        <end position="363"/>
    </location>
</feature>
<organism evidence="8 9">
    <name type="scientific">Operophtera brumata</name>
    <name type="common">Winter moth</name>
    <name type="synonym">Phalaena brumata</name>
    <dbReference type="NCBI Taxonomy" id="104452"/>
    <lineage>
        <taxon>Eukaryota</taxon>
        <taxon>Metazoa</taxon>
        <taxon>Ecdysozoa</taxon>
        <taxon>Arthropoda</taxon>
        <taxon>Hexapoda</taxon>
        <taxon>Insecta</taxon>
        <taxon>Pterygota</taxon>
        <taxon>Neoptera</taxon>
        <taxon>Endopterygota</taxon>
        <taxon>Lepidoptera</taxon>
        <taxon>Glossata</taxon>
        <taxon>Ditrysia</taxon>
        <taxon>Geometroidea</taxon>
        <taxon>Geometridae</taxon>
        <taxon>Larentiinae</taxon>
        <taxon>Operophtera</taxon>
    </lineage>
</organism>
<comment type="caution">
    <text evidence="8">The sequence shown here is derived from an EMBL/GenBank/DDBJ whole genome shotgun (WGS) entry which is preliminary data.</text>
</comment>
<sequence length="586" mass="66731">MAKLDRDVEFKDLRPPVKDRFPRIVIIIILTEFCERFSYSGMRAFLTLYLRSKLGYSDDEATETYHVFSCFVYVFPIVGGIIADNHLGKFRTILYMMFVYAAGNLLVAVTAIPHLALPGRLCTLIGLFMITIGTGGIKPCVTAFGGDQFQLPHQDHHLAIYFSILYFSLCIGSLIAKTVSPILRSEIHCFGDKDCYSLAFGAPGLVVLVSIVLVLFTTQPRRYHSNTNSSKLGIKNAIHKRGSTEKMTHWLDSTQHQYDKRFIKDIKKTLSILMLFTVLPVFWALMDQMGSRWTLQATKMDGRFGFLTIKPDQMQGSRWTLQATKMDGRFGFLTIKPDQMQVLSPIFILILIPISQKYIYPFFERREMLKNPLHRLTLGGVLAGVAFIASGTLEIYLKLGGSCIEPREEMFLLEEKSAISFFMMGDDVVRYMDNVDKSKSGFPFLRFLISSNNTNITLHNERRNETENYLNVTGVSQQMEVFTSTYSLRSEDEIIMNDIELESGGEIQFFMYTGLMFVSIALFHYLSRGYQFGHADEETRKVRSNSEQLYLQSNKAEDALACGHGLVRRTLEGLFPLDFGEILFVT</sequence>
<evidence type="ECO:0000313" key="8">
    <source>
        <dbReference type="EMBL" id="KOB72959.1"/>
    </source>
</evidence>
<evidence type="ECO:0000256" key="7">
    <source>
        <dbReference type="SAM" id="Phobius"/>
    </source>
</evidence>
<evidence type="ECO:0000256" key="5">
    <source>
        <dbReference type="ARBA" id="ARBA00022989"/>
    </source>
</evidence>
<evidence type="ECO:0000313" key="9">
    <source>
        <dbReference type="Proteomes" id="UP000037510"/>
    </source>
</evidence>
<keyword evidence="4" id="KW-0571">Peptide transport</keyword>
<name>A0A0L7LC32_OPEBR</name>
<dbReference type="SUPFAM" id="SSF103473">
    <property type="entry name" value="MFS general substrate transporter"/>
    <property type="match status" value="1"/>
</dbReference>
<comment type="similarity">
    <text evidence="2">Belongs to the major facilitator superfamily. Proton-dependent oligopeptide transporter (POT/PTR) (TC 2.A.17) family.</text>
</comment>
<evidence type="ECO:0000256" key="1">
    <source>
        <dbReference type="ARBA" id="ARBA00004141"/>
    </source>
</evidence>
<dbReference type="AlphaFoldDB" id="A0A0L7LC32"/>
<dbReference type="PANTHER" id="PTHR11654">
    <property type="entry name" value="OLIGOPEPTIDE TRANSPORTER-RELATED"/>
    <property type="match status" value="1"/>
</dbReference>
<feature type="transmembrane region" description="Helical" evidence="7">
    <location>
        <begin position="158"/>
        <end position="176"/>
    </location>
</feature>
<evidence type="ECO:0000256" key="6">
    <source>
        <dbReference type="ARBA" id="ARBA00023136"/>
    </source>
</evidence>
<dbReference type="InterPro" id="IPR036259">
    <property type="entry name" value="MFS_trans_sf"/>
</dbReference>
<keyword evidence="5 7" id="KW-1133">Transmembrane helix</keyword>